<dbReference type="PANTHER" id="PTHR30175">
    <property type="entry name" value="PHOSPHOTRANSFERASE SYSTEM TRANSPORT PROTEIN"/>
    <property type="match status" value="1"/>
</dbReference>
<keyword evidence="7 12" id="KW-0812">Transmembrane</keyword>
<feature type="transmembrane region" description="Helical" evidence="12">
    <location>
        <begin position="428"/>
        <end position="448"/>
    </location>
</feature>
<feature type="domain" description="PTS EIIC type-1" evidence="15">
    <location>
        <begin position="118"/>
        <end position="467"/>
    </location>
</feature>
<dbReference type="CDD" id="cd00212">
    <property type="entry name" value="PTS_IIB_glc"/>
    <property type="match status" value="1"/>
</dbReference>
<feature type="transmembrane region" description="Helical" evidence="12">
    <location>
        <begin position="110"/>
        <end position="135"/>
    </location>
</feature>
<dbReference type="SUPFAM" id="SSF55604">
    <property type="entry name" value="Glucose permease domain IIB"/>
    <property type="match status" value="1"/>
</dbReference>
<evidence type="ECO:0000259" key="14">
    <source>
        <dbReference type="PROSITE" id="PS51098"/>
    </source>
</evidence>
<dbReference type="Pfam" id="PF00358">
    <property type="entry name" value="PTS_EIIA_1"/>
    <property type="match status" value="1"/>
</dbReference>
<dbReference type="GO" id="GO:0009401">
    <property type="term" value="P:phosphoenolpyruvate-dependent sugar phosphotransferase system"/>
    <property type="evidence" value="ECO:0007669"/>
    <property type="project" value="UniProtKB-KW"/>
</dbReference>
<feature type="domain" description="PTS EIIB type-1" evidence="14">
    <location>
        <begin position="6"/>
        <end position="88"/>
    </location>
</feature>
<dbReference type="InterPro" id="IPR018113">
    <property type="entry name" value="PTrfase_EIIB_Cys"/>
</dbReference>
<dbReference type="SUPFAM" id="SSF51261">
    <property type="entry name" value="Duplicated hybrid motif"/>
    <property type="match status" value="1"/>
</dbReference>
<evidence type="ECO:0000313" key="17">
    <source>
        <dbReference type="Proteomes" id="UP000235682"/>
    </source>
</evidence>
<evidence type="ECO:0000256" key="10">
    <source>
        <dbReference type="ARBA" id="ARBA00023136"/>
    </source>
</evidence>
<keyword evidence="3" id="KW-1003">Cell membrane</keyword>
<sequence>MSNQYEQLAQNIVDFVGGTDNIRHATHCATRLRLTLREVDPKMKDDVEALDGVVGVVINAGQFQIILGTHVDQVYQHIMRMIDGNVEQTSEEPTEDETILNKIIGAMSAVFAPFVYVLAAAGILQGILIILKLFLSSSAIESTTFQIFDSISWAPFLFLPMFIAVTASTHFKTNTYTAIAAMAALVSPLYTDIVTQVADGTHLTFLGFNLSGMTYLSTVLPPLFMVWGMSHLERQLNKLIPEALRQLVVPFIVLVITVPLTILLIGPITDGLAAAIANGFNYLFVNVPWLAHGIAGGLWQALVMFGVHWGVVPAMLANHANYGMDPIQVSVAFAVISQLGAVLGVALKTRDQRLKRVSLSASATAFFGITEPAIYGVNLRFKRPFIIAGISGAIAGVAASFFNPYYNAYAGLPGMLSLPNAISADNPASIWGSLLGGAIALILPIVLIQLFGYGEDSTEAVTTVDEKSLDSVETNQAPTIKEEIGVKRIISQPITGEVIPLEKIKDSVFSDGMMGPGVGIVPDSGQVVAPFDGEVMMVAETKHAIGLKSNDGVEVLIHIGLETVGLDGEPFDVLIQAGDKISQGQALVSANLKVIQDHNLDTTTPVVITNADQFSNIKITNKPEELIIIE</sequence>
<proteinExistence type="predicted"/>
<keyword evidence="9 12" id="KW-1133">Transmembrane helix</keyword>
<keyword evidence="17" id="KW-1185">Reference proteome</keyword>
<keyword evidence="10 12" id="KW-0472">Membrane</keyword>
<dbReference type="InterPro" id="IPR013013">
    <property type="entry name" value="PTS_EIIC_1"/>
</dbReference>
<dbReference type="AlphaFoldDB" id="A0A2N6SPY2"/>
<dbReference type="Pfam" id="PF02378">
    <property type="entry name" value="PTS_EIIC"/>
    <property type="match status" value="1"/>
</dbReference>
<evidence type="ECO:0000256" key="3">
    <source>
        <dbReference type="ARBA" id="ARBA00022475"/>
    </source>
</evidence>
<gene>
    <name evidence="16" type="ORF">CJ205_00015</name>
</gene>
<evidence type="ECO:0000256" key="7">
    <source>
        <dbReference type="ARBA" id="ARBA00022692"/>
    </source>
</evidence>
<dbReference type="EMBL" id="PNHE01000001">
    <property type="protein sequence ID" value="PMC59127.1"/>
    <property type="molecule type" value="Genomic_DNA"/>
</dbReference>
<dbReference type="InterPro" id="IPR011297">
    <property type="entry name" value="PTS_IIABC_b_glu"/>
</dbReference>
<dbReference type="FunFam" id="2.70.70.10:FF:000001">
    <property type="entry name" value="PTS system glucose-specific IIA component"/>
    <property type="match status" value="1"/>
</dbReference>
<evidence type="ECO:0000259" key="13">
    <source>
        <dbReference type="PROSITE" id="PS51093"/>
    </source>
</evidence>
<dbReference type="PROSITE" id="PS51103">
    <property type="entry name" value="PTS_EIIC_TYPE_1"/>
    <property type="match status" value="1"/>
</dbReference>
<dbReference type="NCBIfam" id="TIGR01995">
    <property type="entry name" value="PTS-II-ABC-beta"/>
    <property type="match status" value="1"/>
</dbReference>
<dbReference type="GO" id="GO:0005886">
    <property type="term" value="C:plasma membrane"/>
    <property type="evidence" value="ECO:0007669"/>
    <property type="project" value="UniProtKB-SubCell"/>
</dbReference>
<feature type="transmembrane region" description="Helical" evidence="12">
    <location>
        <begin position="329"/>
        <end position="347"/>
    </location>
</feature>
<dbReference type="PROSITE" id="PS01035">
    <property type="entry name" value="PTS_EIIB_TYPE_1_CYS"/>
    <property type="match status" value="1"/>
</dbReference>
<organism evidence="16 17">
    <name type="scientific">Dolosicoccus paucivorans</name>
    <dbReference type="NCBI Taxonomy" id="84521"/>
    <lineage>
        <taxon>Bacteria</taxon>
        <taxon>Bacillati</taxon>
        <taxon>Bacillota</taxon>
        <taxon>Bacilli</taxon>
        <taxon>Lactobacillales</taxon>
        <taxon>Aerococcaceae</taxon>
        <taxon>Dolosicoccus</taxon>
    </lineage>
</organism>
<keyword evidence="2" id="KW-0813">Transport</keyword>
<dbReference type="Gene3D" id="3.30.1360.60">
    <property type="entry name" value="Glucose permease domain IIB"/>
    <property type="match status" value="1"/>
</dbReference>
<evidence type="ECO:0000256" key="9">
    <source>
        <dbReference type="ARBA" id="ARBA00022989"/>
    </source>
</evidence>
<comment type="caution">
    <text evidence="16">The sequence shown here is derived from an EMBL/GenBank/DDBJ whole genome shotgun (WGS) entry which is preliminary data.</text>
</comment>
<accession>A0A2N6SPY2</accession>
<dbReference type="InterPro" id="IPR011055">
    <property type="entry name" value="Dup_hybrid_motif"/>
</dbReference>
<feature type="transmembrane region" description="Helical" evidence="12">
    <location>
        <begin position="385"/>
        <end position="408"/>
    </location>
</feature>
<dbReference type="InterPro" id="IPR001996">
    <property type="entry name" value="PTS_IIB_1"/>
</dbReference>
<evidence type="ECO:0000256" key="2">
    <source>
        <dbReference type="ARBA" id="ARBA00022448"/>
    </source>
</evidence>
<protein>
    <submittedName>
        <fullName evidence="16">PTS beta-glucoside transporter subunit EIIBCA</fullName>
    </submittedName>
</protein>
<feature type="transmembrane region" description="Helical" evidence="12">
    <location>
        <begin position="147"/>
        <end position="167"/>
    </location>
</feature>
<evidence type="ECO:0000256" key="12">
    <source>
        <dbReference type="SAM" id="Phobius"/>
    </source>
</evidence>
<dbReference type="PROSITE" id="PS51098">
    <property type="entry name" value="PTS_EIIB_TYPE_1"/>
    <property type="match status" value="1"/>
</dbReference>
<dbReference type="PROSITE" id="PS51093">
    <property type="entry name" value="PTS_EIIA_TYPE_1"/>
    <property type="match status" value="1"/>
</dbReference>
<dbReference type="GO" id="GO:0008982">
    <property type="term" value="F:protein-N(PI)-phosphohistidine-sugar phosphotransferase activity"/>
    <property type="evidence" value="ECO:0007669"/>
    <property type="project" value="InterPro"/>
</dbReference>
<dbReference type="RefSeq" id="WP_102233245.1">
    <property type="nucleotide sequence ID" value="NZ_PNHE01000001.1"/>
</dbReference>
<dbReference type="InterPro" id="IPR003352">
    <property type="entry name" value="PTS_EIIC"/>
</dbReference>
<dbReference type="GO" id="GO:0015771">
    <property type="term" value="P:trehalose transport"/>
    <property type="evidence" value="ECO:0007669"/>
    <property type="project" value="TreeGrafter"/>
</dbReference>
<reference evidence="16 17" key="1">
    <citation type="submission" date="2017-09" db="EMBL/GenBank/DDBJ databases">
        <title>Bacterial strain isolated from the female urinary microbiota.</title>
        <authorList>
            <person name="Thomas-White K."/>
            <person name="Kumar N."/>
            <person name="Forster S."/>
            <person name="Putonti C."/>
            <person name="Lawley T."/>
            <person name="Wolfe A.J."/>
        </authorList>
    </citation>
    <scope>NUCLEOTIDE SEQUENCE [LARGE SCALE GENOMIC DNA]</scope>
    <source>
        <strain evidence="16 17">UMB0852</strain>
    </source>
</reference>
<keyword evidence="8" id="KW-0418">Kinase</keyword>
<feature type="transmembrane region" description="Helical" evidence="12">
    <location>
        <begin position="247"/>
        <end position="266"/>
    </location>
</feature>
<evidence type="ECO:0000256" key="11">
    <source>
        <dbReference type="PROSITE-ProRule" id="PRU00421"/>
    </source>
</evidence>
<feature type="active site" description="Phosphocysteine intermediate; for EIIB activity" evidence="11">
    <location>
        <position position="28"/>
    </location>
</feature>
<dbReference type="GO" id="GO:0016301">
    <property type="term" value="F:kinase activity"/>
    <property type="evidence" value="ECO:0007669"/>
    <property type="project" value="UniProtKB-KW"/>
</dbReference>
<feature type="transmembrane region" description="Helical" evidence="12">
    <location>
        <begin position="203"/>
        <end position="227"/>
    </location>
</feature>
<comment type="subcellular location">
    <subcellularLocation>
        <location evidence="1">Cell membrane</location>
        <topology evidence="1">Multi-pass membrane protein</topology>
    </subcellularLocation>
</comment>
<keyword evidence="6" id="KW-0598">Phosphotransferase system</keyword>
<dbReference type="PANTHER" id="PTHR30175:SF1">
    <property type="entry name" value="PTS SYSTEM ARBUTIN-, CELLOBIOSE-, AND SALICIN-SPECIFIC EIIBC COMPONENT-RELATED"/>
    <property type="match status" value="1"/>
</dbReference>
<dbReference type="Proteomes" id="UP000235682">
    <property type="component" value="Unassembled WGS sequence"/>
</dbReference>
<dbReference type="InterPro" id="IPR036878">
    <property type="entry name" value="Glu_permease_IIB"/>
</dbReference>
<evidence type="ECO:0000256" key="4">
    <source>
        <dbReference type="ARBA" id="ARBA00022597"/>
    </source>
</evidence>
<keyword evidence="5" id="KW-0808">Transferase</keyword>
<evidence type="ECO:0000256" key="8">
    <source>
        <dbReference type="ARBA" id="ARBA00022777"/>
    </source>
</evidence>
<dbReference type="PROSITE" id="PS00371">
    <property type="entry name" value="PTS_EIIA_TYPE_1_HIS"/>
    <property type="match status" value="1"/>
</dbReference>
<feature type="domain" description="PTS EIIA type-1" evidence="13">
    <location>
        <begin position="506"/>
        <end position="610"/>
    </location>
</feature>
<evidence type="ECO:0000256" key="1">
    <source>
        <dbReference type="ARBA" id="ARBA00004651"/>
    </source>
</evidence>
<evidence type="ECO:0000256" key="5">
    <source>
        <dbReference type="ARBA" id="ARBA00022679"/>
    </source>
</evidence>
<evidence type="ECO:0000256" key="6">
    <source>
        <dbReference type="ARBA" id="ARBA00022683"/>
    </source>
</evidence>
<dbReference type="InterPro" id="IPR050558">
    <property type="entry name" value="PTS_Sugar-Specific_Components"/>
</dbReference>
<dbReference type="NCBIfam" id="TIGR00830">
    <property type="entry name" value="PTBA"/>
    <property type="match status" value="1"/>
</dbReference>
<keyword evidence="4" id="KW-0762">Sugar transport</keyword>
<dbReference type="GO" id="GO:0090589">
    <property type="term" value="F:protein-phosphocysteine-trehalose phosphotransferase system transporter activity"/>
    <property type="evidence" value="ECO:0007669"/>
    <property type="project" value="TreeGrafter"/>
</dbReference>
<evidence type="ECO:0000313" key="16">
    <source>
        <dbReference type="EMBL" id="PMC59127.1"/>
    </source>
</evidence>
<dbReference type="Pfam" id="PF00367">
    <property type="entry name" value="PTS_EIIB"/>
    <property type="match status" value="1"/>
</dbReference>
<evidence type="ECO:0000259" key="15">
    <source>
        <dbReference type="PROSITE" id="PS51103"/>
    </source>
</evidence>
<name>A0A2N6SPY2_9LACT</name>
<dbReference type="InterPro" id="IPR001127">
    <property type="entry name" value="PTS_EIIA_1_perm"/>
</dbReference>
<dbReference type="Gene3D" id="2.70.70.10">
    <property type="entry name" value="Glucose Permease (Domain IIA)"/>
    <property type="match status" value="1"/>
</dbReference>